<dbReference type="Proteomes" id="UP001311232">
    <property type="component" value="Unassembled WGS sequence"/>
</dbReference>
<evidence type="ECO:0000313" key="2">
    <source>
        <dbReference type="EMBL" id="KAK5618108.1"/>
    </source>
</evidence>
<name>A0AAV9SAI2_9TELE</name>
<comment type="caution">
    <text evidence="2">The sequence shown here is derived from an EMBL/GenBank/DDBJ whole genome shotgun (WGS) entry which is preliminary data.</text>
</comment>
<reference evidence="2 3" key="1">
    <citation type="submission" date="2021-06" db="EMBL/GenBank/DDBJ databases">
        <authorList>
            <person name="Palmer J.M."/>
        </authorList>
    </citation>
    <scope>NUCLEOTIDE SEQUENCE [LARGE SCALE GENOMIC DNA]</scope>
    <source>
        <strain evidence="2 3">MEX-2019</strain>
        <tissue evidence="2">Muscle</tissue>
    </source>
</reference>
<feature type="region of interest" description="Disordered" evidence="1">
    <location>
        <begin position="1"/>
        <end position="225"/>
    </location>
</feature>
<sequence>MARDGPRATPPQPLPTSTTEQTPPSTILTTDPLTPHQDGTNSPGRQQCTRGQRPPNHAPTTIAMTAPPQHYSQRSSTPPAAPAHPSMRGKHAPARYKRRSTTPPDHPTTTTAIEGRIRGRPPQHAKEQAPRQPHTSTVEVPQHACRTHSRMAYPAAPSRPESPSPKRSHVPITTAHYPAKMPAQAPIDPQDPTINPSLDPDKKACSFSWPPTSDGKQRTGVWKDPKPTLARSNMVLYVLL</sequence>
<dbReference type="EMBL" id="JAHHUM010000640">
    <property type="protein sequence ID" value="KAK5618108.1"/>
    <property type="molecule type" value="Genomic_DNA"/>
</dbReference>
<feature type="compositionally biased region" description="Basic and acidic residues" evidence="1">
    <location>
        <begin position="215"/>
        <end position="225"/>
    </location>
</feature>
<evidence type="ECO:0000256" key="1">
    <source>
        <dbReference type="SAM" id="MobiDB-lite"/>
    </source>
</evidence>
<feature type="compositionally biased region" description="Basic residues" evidence="1">
    <location>
        <begin position="87"/>
        <end position="100"/>
    </location>
</feature>
<feature type="compositionally biased region" description="Low complexity" evidence="1">
    <location>
        <begin position="15"/>
        <end position="26"/>
    </location>
</feature>
<feature type="compositionally biased region" description="Low complexity" evidence="1">
    <location>
        <begin position="101"/>
        <end position="111"/>
    </location>
</feature>
<proteinExistence type="predicted"/>
<accession>A0AAV9SAI2</accession>
<protein>
    <submittedName>
        <fullName evidence="2">Uncharacterized protein</fullName>
    </submittedName>
</protein>
<organism evidence="2 3">
    <name type="scientific">Crenichthys baileyi</name>
    <name type="common">White River springfish</name>
    <dbReference type="NCBI Taxonomy" id="28760"/>
    <lineage>
        <taxon>Eukaryota</taxon>
        <taxon>Metazoa</taxon>
        <taxon>Chordata</taxon>
        <taxon>Craniata</taxon>
        <taxon>Vertebrata</taxon>
        <taxon>Euteleostomi</taxon>
        <taxon>Actinopterygii</taxon>
        <taxon>Neopterygii</taxon>
        <taxon>Teleostei</taxon>
        <taxon>Neoteleostei</taxon>
        <taxon>Acanthomorphata</taxon>
        <taxon>Ovalentaria</taxon>
        <taxon>Atherinomorphae</taxon>
        <taxon>Cyprinodontiformes</taxon>
        <taxon>Goodeidae</taxon>
        <taxon>Crenichthys</taxon>
    </lineage>
</organism>
<dbReference type="AlphaFoldDB" id="A0AAV9SAI2"/>
<feature type="compositionally biased region" description="Polar residues" evidence="1">
    <location>
        <begin position="27"/>
        <end position="50"/>
    </location>
</feature>
<keyword evidence="3" id="KW-1185">Reference proteome</keyword>
<evidence type="ECO:0000313" key="3">
    <source>
        <dbReference type="Proteomes" id="UP001311232"/>
    </source>
</evidence>
<gene>
    <name evidence="2" type="ORF">CRENBAI_022129</name>
</gene>